<accession>A0A6A6VC76</accession>
<sequence>MDQPEDVEVILTDDRRYHFHSSVLARNSSLLASLLTEQTAAKLGPKAKTAGVKIRWMIELKKNPHDVDLTGRAWLELVPLDRNGTPNFHPYGIVINENGRTPTTLFANYESIFYAFYNRDLPISDDDMPSALTHVLEILDIAEYLGCIPVISKSIDISLLKHGQALYRSIQKMPWGWLGLAMRLKSDVIFQESVVHLAGNWRKIKEDADAMARMNEMPESVTALCEHLHKGLVTRGKKLELALSSLYPGSMAVPFQNLPIRREEYAKDILVWLALSFFRHWLTQSIILEKGCHAADSGYKLYSQLGQAGDAYMDRQVISQFHSKFPMTKKAMNVLENHLLEIKECIRGVVAEHGILESTCLLDTRRFPVDYMTCVEVKKEDIPWVGRKGSANTRKRRLGLEPRRNESSAAAAEYQSEQDEVVEQCEEEAAADEDEDDLAPEADRERGKRARHA</sequence>
<protein>
    <recommendedName>
        <fullName evidence="4">BTB domain-containing protein</fullName>
    </recommendedName>
</protein>
<feature type="compositionally biased region" description="Acidic residues" evidence="1">
    <location>
        <begin position="416"/>
        <end position="440"/>
    </location>
</feature>
<evidence type="ECO:0000313" key="2">
    <source>
        <dbReference type="EMBL" id="KAF2748232.1"/>
    </source>
</evidence>
<gene>
    <name evidence="2" type="ORF">M011DRAFT_525878</name>
</gene>
<organism evidence="2 3">
    <name type="scientific">Sporormia fimetaria CBS 119925</name>
    <dbReference type="NCBI Taxonomy" id="1340428"/>
    <lineage>
        <taxon>Eukaryota</taxon>
        <taxon>Fungi</taxon>
        <taxon>Dikarya</taxon>
        <taxon>Ascomycota</taxon>
        <taxon>Pezizomycotina</taxon>
        <taxon>Dothideomycetes</taxon>
        <taxon>Pleosporomycetidae</taxon>
        <taxon>Pleosporales</taxon>
        <taxon>Sporormiaceae</taxon>
        <taxon>Sporormia</taxon>
    </lineage>
</organism>
<feature type="region of interest" description="Disordered" evidence="1">
    <location>
        <begin position="399"/>
        <end position="453"/>
    </location>
</feature>
<evidence type="ECO:0008006" key="4">
    <source>
        <dbReference type="Google" id="ProtNLM"/>
    </source>
</evidence>
<dbReference type="Proteomes" id="UP000799440">
    <property type="component" value="Unassembled WGS sequence"/>
</dbReference>
<dbReference type="AlphaFoldDB" id="A0A6A6VC76"/>
<dbReference type="PANTHER" id="PTHR38119">
    <property type="entry name" value="BTB DOMAIN-CONTAINING PROTEIN-RELATED"/>
    <property type="match status" value="1"/>
</dbReference>
<evidence type="ECO:0000256" key="1">
    <source>
        <dbReference type="SAM" id="MobiDB-lite"/>
    </source>
</evidence>
<proteinExistence type="predicted"/>
<keyword evidence="3" id="KW-1185">Reference proteome</keyword>
<dbReference type="EMBL" id="MU006570">
    <property type="protein sequence ID" value="KAF2748232.1"/>
    <property type="molecule type" value="Genomic_DNA"/>
</dbReference>
<dbReference type="OrthoDB" id="2129688at2759"/>
<name>A0A6A6VC76_9PLEO</name>
<evidence type="ECO:0000313" key="3">
    <source>
        <dbReference type="Proteomes" id="UP000799440"/>
    </source>
</evidence>
<dbReference type="PANTHER" id="PTHR38119:SF2">
    <property type="entry name" value="TRANSCRIPTION FACTOR DOMAIN-CONTAINING PROTEIN"/>
    <property type="match status" value="1"/>
</dbReference>
<reference evidence="2" key="1">
    <citation type="journal article" date="2020" name="Stud. Mycol.">
        <title>101 Dothideomycetes genomes: a test case for predicting lifestyles and emergence of pathogens.</title>
        <authorList>
            <person name="Haridas S."/>
            <person name="Albert R."/>
            <person name="Binder M."/>
            <person name="Bloem J."/>
            <person name="Labutti K."/>
            <person name="Salamov A."/>
            <person name="Andreopoulos B."/>
            <person name="Baker S."/>
            <person name="Barry K."/>
            <person name="Bills G."/>
            <person name="Bluhm B."/>
            <person name="Cannon C."/>
            <person name="Castanera R."/>
            <person name="Culley D."/>
            <person name="Daum C."/>
            <person name="Ezra D."/>
            <person name="Gonzalez J."/>
            <person name="Henrissat B."/>
            <person name="Kuo A."/>
            <person name="Liang C."/>
            <person name="Lipzen A."/>
            <person name="Lutzoni F."/>
            <person name="Magnuson J."/>
            <person name="Mondo S."/>
            <person name="Nolan M."/>
            <person name="Ohm R."/>
            <person name="Pangilinan J."/>
            <person name="Park H.-J."/>
            <person name="Ramirez L."/>
            <person name="Alfaro M."/>
            <person name="Sun H."/>
            <person name="Tritt A."/>
            <person name="Yoshinaga Y."/>
            <person name="Zwiers L.-H."/>
            <person name="Turgeon B."/>
            <person name="Goodwin S."/>
            <person name="Spatafora J."/>
            <person name="Crous P."/>
            <person name="Grigoriev I."/>
        </authorList>
    </citation>
    <scope>NUCLEOTIDE SEQUENCE</scope>
    <source>
        <strain evidence="2">CBS 119925</strain>
    </source>
</reference>